<feature type="region of interest" description="Disordered" evidence="8">
    <location>
        <begin position="15"/>
        <end position="41"/>
    </location>
</feature>
<reference evidence="10 11" key="1">
    <citation type="journal article" date="2017" name="Genome Biol.">
        <title>New reference genome sequences of hot pepper reveal the massive evolution of plant disease-resistance genes by retroduplication.</title>
        <authorList>
            <person name="Kim S."/>
            <person name="Park J."/>
            <person name="Yeom S.I."/>
            <person name="Kim Y.M."/>
            <person name="Seo E."/>
            <person name="Kim K.T."/>
            <person name="Kim M.S."/>
            <person name="Lee J.M."/>
            <person name="Cheong K."/>
            <person name="Shin H.S."/>
            <person name="Kim S.B."/>
            <person name="Han K."/>
            <person name="Lee J."/>
            <person name="Park M."/>
            <person name="Lee H.A."/>
            <person name="Lee H.Y."/>
            <person name="Lee Y."/>
            <person name="Oh S."/>
            <person name="Lee J.H."/>
            <person name="Choi E."/>
            <person name="Choi E."/>
            <person name="Lee S.E."/>
            <person name="Jeon J."/>
            <person name="Kim H."/>
            <person name="Choi G."/>
            <person name="Song H."/>
            <person name="Lee J."/>
            <person name="Lee S.C."/>
            <person name="Kwon J.K."/>
            <person name="Lee H.Y."/>
            <person name="Koo N."/>
            <person name="Hong Y."/>
            <person name="Kim R.W."/>
            <person name="Kang W.H."/>
            <person name="Huh J.H."/>
            <person name="Kang B.C."/>
            <person name="Yang T.J."/>
            <person name="Lee Y.H."/>
            <person name="Bennetzen J.L."/>
            <person name="Choi D."/>
        </authorList>
    </citation>
    <scope>NUCLEOTIDE SEQUENCE [LARGE SCALE GENOMIC DNA]</scope>
    <source>
        <strain evidence="11">cv. PBC81</strain>
    </source>
</reference>
<dbReference type="FunFam" id="3.30.730.10:FF:000001">
    <property type="entry name" value="Ethylene-responsive transcription factor 2"/>
    <property type="match status" value="1"/>
</dbReference>
<dbReference type="InterPro" id="IPR036955">
    <property type="entry name" value="AP2/ERF_dom_sf"/>
</dbReference>
<gene>
    <name evidence="10" type="ORF">CQW23_01147</name>
</gene>
<dbReference type="GO" id="GO:0005634">
    <property type="term" value="C:nucleus"/>
    <property type="evidence" value="ECO:0007669"/>
    <property type="project" value="UniProtKB-SubCell"/>
</dbReference>
<evidence type="ECO:0000256" key="6">
    <source>
        <dbReference type="ARBA" id="ARBA00023163"/>
    </source>
</evidence>
<evidence type="ECO:0000256" key="8">
    <source>
        <dbReference type="SAM" id="MobiDB-lite"/>
    </source>
</evidence>
<dbReference type="AlphaFoldDB" id="A0A2G2XMR6"/>
<dbReference type="PANTHER" id="PTHR31190">
    <property type="entry name" value="DNA-BINDING DOMAIN"/>
    <property type="match status" value="1"/>
</dbReference>
<dbReference type="GO" id="GO:0003677">
    <property type="term" value="F:DNA binding"/>
    <property type="evidence" value="ECO:0007669"/>
    <property type="project" value="UniProtKB-KW"/>
</dbReference>
<evidence type="ECO:0000313" key="10">
    <source>
        <dbReference type="EMBL" id="PHT58784.1"/>
    </source>
</evidence>
<comment type="subcellular location">
    <subcellularLocation>
        <location evidence="1">Nucleus</location>
    </subcellularLocation>
</comment>
<sequence length="200" mass="23054">MNPFDQNCSFSEISSDFSKSFSPMNSSNATPNNSPSSSFDSFLWDENINEETMYLQSHKKPKPGHKDKMQGPREAREESTRQDWRRYRGVRRRPWGKFAAEIRDPDRRRKRLWLGTYETSEDAALAYDQAAFKMHGSKARLNFPHLIGPNMPEPPRVTARRCSRSLEPKPPSSSPSSENGTRKRNIDVINSIAKAKSFWL</sequence>
<dbReference type="Pfam" id="PF00847">
    <property type="entry name" value="AP2"/>
    <property type="match status" value="1"/>
</dbReference>
<dbReference type="SUPFAM" id="SSF54171">
    <property type="entry name" value="DNA-binding domain"/>
    <property type="match status" value="1"/>
</dbReference>
<keyword evidence="3" id="KW-0805">Transcription regulation</keyword>
<proteinExistence type="predicted"/>
<evidence type="ECO:0000256" key="7">
    <source>
        <dbReference type="ARBA" id="ARBA00023242"/>
    </source>
</evidence>
<protein>
    <submittedName>
        <fullName evidence="10">Ethylene-responsive transcription factor 2</fullName>
    </submittedName>
</protein>
<dbReference type="GO" id="GO:0009873">
    <property type="term" value="P:ethylene-activated signaling pathway"/>
    <property type="evidence" value="ECO:0007669"/>
    <property type="project" value="InterPro"/>
</dbReference>
<dbReference type="InterPro" id="IPR044808">
    <property type="entry name" value="ERF_plant"/>
</dbReference>
<dbReference type="GO" id="GO:0006952">
    <property type="term" value="P:defense response"/>
    <property type="evidence" value="ECO:0007669"/>
    <property type="project" value="UniProtKB-KW"/>
</dbReference>
<keyword evidence="11" id="KW-1185">Reference proteome</keyword>
<name>A0A2G2XMR6_CAPBA</name>
<dbReference type="GO" id="GO:0003700">
    <property type="term" value="F:DNA-binding transcription factor activity"/>
    <property type="evidence" value="ECO:0007669"/>
    <property type="project" value="InterPro"/>
</dbReference>
<keyword evidence="7" id="KW-0539">Nucleus</keyword>
<comment type="caution">
    <text evidence="10">The sequence shown here is derived from an EMBL/GenBank/DDBJ whole genome shotgun (WGS) entry which is preliminary data.</text>
</comment>
<dbReference type="PRINTS" id="PR00367">
    <property type="entry name" value="ETHRSPELEMNT"/>
</dbReference>
<dbReference type="InterPro" id="IPR001471">
    <property type="entry name" value="AP2/ERF_dom"/>
</dbReference>
<feature type="compositionally biased region" description="Basic and acidic residues" evidence="8">
    <location>
        <begin position="64"/>
        <end position="82"/>
    </location>
</feature>
<keyword evidence="5" id="KW-0010">Activator</keyword>
<feature type="domain" description="AP2/ERF" evidence="9">
    <location>
        <begin position="86"/>
        <end position="144"/>
    </location>
</feature>
<keyword evidence="2" id="KW-0611">Plant defense</keyword>
<dbReference type="SMART" id="SM00380">
    <property type="entry name" value="AP2"/>
    <property type="match status" value="1"/>
</dbReference>
<evidence type="ECO:0000256" key="5">
    <source>
        <dbReference type="ARBA" id="ARBA00023159"/>
    </source>
</evidence>
<feature type="region of interest" description="Disordered" evidence="8">
    <location>
        <begin position="53"/>
        <end position="82"/>
    </location>
</feature>
<dbReference type="CDD" id="cd00018">
    <property type="entry name" value="AP2"/>
    <property type="match status" value="1"/>
</dbReference>
<evidence type="ECO:0000256" key="2">
    <source>
        <dbReference type="ARBA" id="ARBA00022821"/>
    </source>
</evidence>
<dbReference type="InterPro" id="IPR016177">
    <property type="entry name" value="DNA-bd_dom_sf"/>
</dbReference>
<dbReference type="PANTHER" id="PTHR31190:SF447">
    <property type="entry name" value="ETHYLENE RESPONSE FACTOR 179"/>
    <property type="match status" value="1"/>
</dbReference>
<dbReference type="Proteomes" id="UP000224567">
    <property type="component" value="Unassembled WGS sequence"/>
</dbReference>
<feature type="region of interest" description="Disordered" evidence="8">
    <location>
        <begin position="145"/>
        <end position="185"/>
    </location>
</feature>
<dbReference type="Gene3D" id="3.30.730.10">
    <property type="entry name" value="AP2/ERF domain"/>
    <property type="match status" value="1"/>
</dbReference>
<evidence type="ECO:0000256" key="3">
    <source>
        <dbReference type="ARBA" id="ARBA00023015"/>
    </source>
</evidence>
<dbReference type="EMBL" id="MLFT02000001">
    <property type="protein sequence ID" value="PHT58784.1"/>
    <property type="molecule type" value="Genomic_DNA"/>
</dbReference>
<accession>A0A2G2XMR6</accession>
<reference evidence="11" key="2">
    <citation type="journal article" date="2017" name="J. Anim. Genet.">
        <title>Multiple reference genome sequences of hot pepper reveal the massive evolution of plant disease resistance genes by retroduplication.</title>
        <authorList>
            <person name="Kim S."/>
            <person name="Park J."/>
            <person name="Yeom S.-I."/>
            <person name="Kim Y.-M."/>
            <person name="Seo E."/>
            <person name="Kim K.-T."/>
            <person name="Kim M.-S."/>
            <person name="Lee J.M."/>
            <person name="Cheong K."/>
            <person name="Shin H.-S."/>
            <person name="Kim S.-B."/>
            <person name="Han K."/>
            <person name="Lee J."/>
            <person name="Park M."/>
            <person name="Lee H.-A."/>
            <person name="Lee H.-Y."/>
            <person name="Lee Y."/>
            <person name="Oh S."/>
            <person name="Lee J.H."/>
            <person name="Choi E."/>
            <person name="Choi E."/>
            <person name="Lee S.E."/>
            <person name="Jeon J."/>
            <person name="Kim H."/>
            <person name="Choi G."/>
            <person name="Song H."/>
            <person name="Lee J."/>
            <person name="Lee S.-C."/>
            <person name="Kwon J.-K."/>
            <person name="Lee H.-Y."/>
            <person name="Koo N."/>
            <person name="Hong Y."/>
            <person name="Kim R.W."/>
            <person name="Kang W.-H."/>
            <person name="Huh J.H."/>
            <person name="Kang B.-C."/>
            <person name="Yang T.-J."/>
            <person name="Lee Y.-H."/>
            <person name="Bennetzen J.L."/>
            <person name="Choi D."/>
        </authorList>
    </citation>
    <scope>NUCLEOTIDE SEQUENCE [LARGE SCALE GENOMIC DNA]</scope>
    <source>
        <strain evidence="11">cv. PBC81</strain>
    </source>
</reference>
<keyword evidence="6" id="KW-0804">Transcription</keyword>
<keyword evidence="4" id="KW-0238">DNA-binding</keyword>
<evidence type="ECO:0000259" key="9">
    <source>
        <dbReference type="PROSITE" id="PS51032"/>
    </source>
</evidence>
<dbReference type="STRING" id="33114.A0A2G2XMR6"/>
<organism evidence="10 11">
    <name type="scientific">Capsicum baccatum</name>
    <name type="common">Peruvian pepper</name>
    <dbReference type="NCBI Taxonomy" id="33114"/>
    <lineage>
        <taxon>Eukaryota</taxon>
        <taxon>Viridiplantae</taxon>
        <taxon>Streptophyta</taxon>
        <taxon>Embryophyta</taxon>
        <taxon>Tracheophyta</taxon>
        <taxon>Spermatophyta</taxon>
        <taxon>Magnoliopsida</taxon>
        <taxon>eudicotyledons</taxon>
        <taxon>Gunneridae</taxon>
        <taxon>Pentapetalae</taxon>
        <taxon>asterids</taxon>
        <taxon>lamiids</taxon>
        <taxon>Solanales</taxon>
        <taxon>Solanaceae</taxon>
        <taxon>Solanoideae</taxon>
        <taxon>Capsiceae</taxon>
        <taxon>Capsicum</taxon>
    </lineage>
</organism>
<evidence type="ECO:0000256" key="1">
    <source>
        <dbReference type="ARBA" id="ARBA00004123"/>
    </source>
</evidence>
<evidence type="ECO:0000313" key="11">
    <source>
        <dbReference type="Proteomes" id="UP000224567"/>
    </source>
</evidence>
<dbReference type="OrthoDB" id="1305399at2759"/>
<evidence type="ECO:0000256" key="4">
    <source>
        <dbReference type="ARBA" id="ARBA00023125"/>
    </source>
</evidence>
<dbReference type="PROSITE" id="PS51032">
    <property type="entry name" value="AP2_ERF"/>
    <property type="match status" value="1"/>
</dbReference>